<reference evidence="9 10" key="1">
    <citation type="submission" date="2016-12" db="EMBL/GenBank/DDBJ databases">
        <title>The genomes of Aspergillus section Nigri reveals drivers in fungal speciation.</title>
        <authorList>
            <consortium name="DOE Joint Genome Institute"/>
            <person name="Vesth T.C."/>
            <person name="Nybo J."/>
            <person name="Theobald S."/>
            <person name="Brandl J."/>
            <person name="Frisvad J.C."/>
            <person name="Nielsen K.F."/>
            <person name="Lyhne E.K."/>
            <person name="Kogle M.E."/>
            <person name="Kuo A."/>
            <person name="Riley R."/>
            <person name="Clum A."/>
            <person name="Nolan M."/>
            <person name="Lipzen A."/>
            <person name="Salamov A."/>
            <person name="Henrissat B."/>
            <person name="Wiebenga A."/>
            <person name="De Vries R.P."/>
            <person name="Grigoriev I.V."/>
            <person name="Mortensen U.H."/>
            <person name="Andersen M.R."/>
            <person name="Baker S.E."/>
        </authorList>
    </citation>
    <scope>NUCLEOTIDE SEQUENCE [LARGE SCALE GENOMIC DNA]</scope>
    <source>
        <strain evidence="9 10">CBS 115572</strain>
    </source>
</reference>
<dbReference type="OrthoDB" id="3990906at2759"/>
<dbReference type="PANTHER" id="PTHR47540">
    <property type="entry name" value="THIAMINE REPRESSIBLE GENES REGULATORY PROTEIN THI5"/>
    <property type="match status" value="1"/>
</dbReference>
<keyword evidence="5" id="KW-0804">Transcription</keyword>
<dbReference type="GO" id="GO:0000981">
    <property type="term" value="F:DNA-binding transcription factor activity, RNA polymerase II-specific"/>
    <property type="evidence" value="ECO:0007669"/>
    <property type="project" value="InterPro"/>
</dbReference>
<dbReference type="InterPro" id="IPR051711">
    <property type="entry name" value="Stress_Response_Reg"/>
</dbReference>
<dbReference type="GO" id="GO:0045944">
    <property type="term" value="P:positive regulation of transcription by RNA polymerase II"/>
    <property type="evidence" value="ECO:0007669"/>
    <property type="project" value="TreeGrafter"/>
</dbReference>
<keyword evidence="4" id="KW-0238">DNA-binding</keyword>
<dbReference type="RefSeq" id="XP_025469480.1">
    <property type="nucleotide sequence ID" value="XM_025614424.1"/>
</dbReference>
<dbReference type="GeneID" id="37116567"/>
<evidence type="ECO:0000256" key="7">
    <source>
        <dbReference type="SAM" id="MobiDB-lite"/>
    </source>
</evidence>
<dbReference type="SMART" id="SM00066">
    <property type="entry name" value="GAL4"/>
    <property type="match status" value="1"/>
</dbReference>
<protein>
    <submittedName>
        <fullName evidence="9">Fungal-specific transcription factor</fullName>
    </submittedName>
</protein>
<dbReference type="Pfam" id="PF04082">
    <property type="entry name" value="Fungal_trans"/>
    <property type="match status" value="1"/>
</dbReference>
<gene>
    <name evidence="9" type="ORF">BO94DRAFT_564500</name>
</gene>
<dbReference type="GO" id="GO:0008270">
    <property type="term" value="F:zinc ion binding"/>
    <property type="evidence" value="ECO:0007669"/>
    <property type="project" value="InterPro"/>
</dbReference>
<feature type="compositionally biased region" description="Polar residues" evidence="7">
    <location>
        <begin position="76"/>
        <end position="87"/>
    </location>
</feature>
<feature type="domain" description="Zn(2)-C6 fungal-type" evidence="8">
    <location>
        <begin position="17"/>
        <end position="48"/>
    </location>
</feature>
<dbReference type="PROSITE" id="PS00463">
    <property type="entry name" value="ZN2_CY6_FUNGAL_1"/>
    <property type="match status" value="1"/>
</dbReference>
<dbReference type="SMART" id="SM00906">
    <property type="entry name" value="Fungal_trans"/>
    <property type="match status" value="1"/>
</dbReference>
<dbReference type="CDD" id="cd00067">
    <property type="entry name" value="GAL4"/>
    <property type="match status" value="1"/>
</dbReference>
<dbReference type="CDD" id="cd12148">
    <property type="entry name" value="fungal_TF_MHR"/>
    <property type="match status" value="1"/>
</dbReference>
<dbReference type="Proteomes" id="UP000246702">
    <property type="component" value="Unassembled WGS sequence"/>
</dbReference>
<evidence type="ECO:0000256" key="3">
    <source>
        <dbReference type="ARBA" id="ARBA00023015"/>
    </source>
</evidence>
<evidence type="ECO:0000256" key="5">
    <source>
        <dbReference type="ARBA" id="ARBA00023163"/>
    </source>
</evidence>
<sequence length="663" mass="74605">MPVSKHHAKPERKKPIACHRCHAHKVKCSGGQPCSRCRRAGCGDECQYALRDRKLKVQESYIDELLSQNSQLKEQLRALSTPQSSPASVAEGSVPEESYPPVQNPLLGDRAWFYPYDPSAPPIYMGDAACTAFATRLRQFLTGNPNTAHVARTQYTPESSLLQGAAQWPGLAQSRLLVRIASNQLSRVYHLFLPKSTMEQLESVYRTPSLRDDPSITCKFFTLFALGEVYSSRAGPSPTSRVPGTTYYVRAMSLIPILPERPGVIHVESLLLLSLYSYFLNRRHSAYMLIGSAMRLGLILGLNHNIPERQCPDAVERQHRVRLWWAIYIFDRMYTSKIGFPLQIRDEDIHVDMPTDVASPAAEEQFSDTAYSVASIRLSRIIGQTIDKIYCRKQHAESFLQREQQLLLSLQEWLRSLPDHIKLRPDDKAPPKHIVSLHLQFNQCVILAIRPILLHALLQRSHREGNEDLPQPVITLSEACIHAARHSHTLMIEEWVNGSLPMYGYFYAQYLFSSCIALVISGLLPDIGNPADLEPLETATEILHRMSDHGNLAAAEFYENLKRVKQALPTNFESINDDHGSCSHSLKKSLGSVAVVARDQVMDPHSVGTLPATGYTTEMAFLEPTMQDFLGRSENEMDFIHPYDLLIDDSATLAAWPATLWTS</sequence>
<dbReference type="GO" id="GO:0005634">
    <property type="term" value="C:nucleus"/>
    <property type="evidence" value="ECO:0007669"/>
    <property type="project" value="UniProtKB-SubCell"/>
</dbReference>
<proteinExistence type="predicted"/>
<evidence type="ECO:0000256" key="1">
    <source>
        <dbReference type="ARBA" id="ARBA00004123"/>
    </source>
</evidence>
<comment type="caution">
    <text evidence="9">The sequence shown here is derived from an EMBL/GenBank/DDBJ whole genome shotgun (WGS) entry which is preliminary data.</text>
</comment>
<dbReference type="STRING" id="1450535.A0A317X2B8"/>
<dbReference type="InterPro" id="IPR007219">
    <property type="entry name" value="XnlR_reg_dom"/>
</dbReference>
<dbReference type="GO" id="GO:0006351">
    <property type="term" value="P:DNA-templated transcription"/>
    <property type="evidence" value="ECO:0007669"/>
    <property type="project" value="InterPro"/>
</dbReference>
<name>A0A317X2B8_9EURO</name>
<dbReference type="Pfam" id="PF00172">
    <property type="entry name" value="Zn_clus"/>
    <property type="match status" value="1"/>
</dbReference>
<dbReference type="AlphaFoldDB" id="A0A317X2B8"/>
<dbReference type="PANTHER" id="PTHR47540:SF6">
    <property type="entry name" value="ZN(II)2CYS6 TRANSCRIPTION FACTOR (EUROFUNG)"/>
    <property type="match status" value="1"/>
</dbReference>
<keyword evidence="2" id="KW-0479">Metal-binding</keyword>
<keyword evidence="3" id="KW-0805">Transcription regulation</keyword>
<dbReference type="InterPro" id="IPR001138">
    <property type="entry name" value="Zn2Cys6_DnaBD"/>
</dbReference>
<dbReference type="InterPro" id="IPR036864">
    <property type="entry name" value="Zn2-C6_fun-type_DNA-bd_sf"/>
</dbReference>
<organism evidence="9 10">
    <name type="scientific">Aspergillus sclerotioniger CBS 115572</name>
    <dbReference type="NCBI Taxonomy" id="1450535"/>
    <lineage>
        <taxon>Eukaryota</taxon>
        <taxon>Fungi</taxon>
        <taxon>Dikarya</taxon>
        <taxon>Ascomycota</taxon>
        <taxon>Pezizomycotina</taxon>
        <taxon>Eurotiomycetes</taxon>
        <taxon>Eurotiomycetidae</taxon>
        <taxon>Eurotiales</taxon>
        <taxon>Aspergillaceae</taxon>
        <taxon>Aspergillus</taxon>
        <taxon>Aspergillus subgen. Circumdati</taxon>
    </lineage>
</organism>
<evidence type="ECO:0000256" key="6">
    <source>
        <dbReference type="ARBA" id="ARBA00023242"/>
    </source>
</evidence>
<keyword evidence="6" id="KW-0539">Nucleus</keyword>
<accession>A0A317X2B8</accession>
<evidence type="ECO:0000256" key="4">
    <source>
        <dbReference type="ARBA" id="ARBA00023125"/>
    </source>
</evidence>
<comment type="subcellular location">
    <subcellularLocation>
        <location evidence="1">Nucleus</location>
    </subcellularLocation>
</comment>
<dbReference type="Gene3D" id="4.10.240.10">
    <property type="entry name" value="Zn(2)-C6 fungal-type DNA-binding domain"/>
    <property type="match status" value="1"/>
</dbReference>
<evidence type="ECO:0000313" key="9">
    <source>
        <dbReference type="EMBL" id="PWY91752.1"/>
    </source>
</evidence>
<evidence type="ECO:0000313" key="10">
    <source>
        <dbReference type="Proteomes" id="UP000246702"/>
    </source>
</evidence>
<feature type="region of interest" description="Disordered" evidence="7">
    <location>
        <begin position="76"/>
        <end position="100"/>
    </location>
</feature>
<dbReference type="EMBL" id="MSFK01000008">
    <property type="protein sequence ID" value="PWY91752.1"/>
    <property type="molecule type" value="Genomic_DNA"/>
</dbReference>
<dbReference type="GO" id="GO:0043565">
    <property type="term" value="F:sequence-specific DNA binding"/>
    <property type="evidence" value="ECO:0007669"/>
    <property type="project" value="TreeGrafter"/>
</dbReference>
<dbReference type="SUPFAM" id="SSF57701">
    <property type="entry name" value="Zn2/Cys6 DNA-binding domain"/>
    <property type="match status" value="1"/>
</dbReference>
<evidence type="ECO:0000259" key="8">
    <source>
        <dbReference type="PROSITE" id="PS50048"/>
    </source>
</evidence>
<evidence type="ECO:0000256" key="2">
    <source>
        <dbReference type="ARBA" id="ARBA00022723"/>
    </source>
</evidence>
<keyword evidence="10" id="KW-1185">Reference proteome</keyword>
<dbReference type="PROSITE" id="PS50048">
    <property type="entry name" value="ZN2_CY6_FUNGAL_2"/>
    <property type="match status" value="1"/>
</dbReference>